<feature type="region of interest" description="Disordered" evidence="1">
    <location>
        <begin position="273"/>
        <end position="305"/>
    </location>
</feature>
<evidence type="ECO:0000256" key="1">
    <source>
        <dbReference type="SAM" id="MobiDB-lite"/>
    </source>
</evidence>
<comment type="caution">
    <text evidence="2">The sequence shown here is derived from an EMBL/GenBank/DDBJ whole genome shotgun (WGS) entry which is preliminary data.</text>
</comment>
<organism evidence="2 3">
    <name type="scientific">Vanrija humicola</name>
    <name type="common">Yeast</name>
    <name type="synonym">Cryptococcus humicola</name>
    <dbReference type="NCBI Taxonomy" id="5417"/>
    <lineage>
        <taxon>Eukaryota</taxon>
        <taxon>Fungi</taxon>
        <taxon>Dikarya</taxon>
        <taxon>Basidiomycota</taxon>
        <taxon>Agaricomycotina</taxon>
        <taxon>Tremellomycetes</taxon>
        <taxon>Trichosporonales</taxon>
        <taxon>Trichosporonaceae</taxon>
        <taxon>Vanrija</taxon>
    </lineage>
</organism>
<reference evidence="2 3" key="1">
    <citation type="journal article" date="2019" name="PLoS Genet.">
        <title>Convergent evolution of linked mating-type loci in basidiomycete fungi.</title>
        <authorList>
            <person name="Sun S."/>
            <person name="Coelho M.A."/>
            <person name="Heitman J."/>
            <person name="Nowrousian M."/>
        </authorList>
    </citation>
    <scope>NUCLEOTIDE SEQUENCE [LARGE SCALE GENOMIC DNA]</scope>
    <source>
        <strain evidence="2 3">CBS 4282</strain>
    </source>
</reference>
<dbReference type="Proteomes" id="UP000473826">
    <property type="component" value="Unassembled WGS sequence"/>
</dbReference>
<feature type="compositionally biased region" description="Basic and acidic residues" evidence="1">
    <location>
        <begin position="286"/>
        <end position="305"/>
    </location>
</feature>
<evidence type="ECO:0000313" key="2">
    <source>
        <dbReference type="EMBL" id="TXT08836.1"/>
    </source>
</evidence>
<gene>
    <name evidence="2" type="ORF">VHUM_02964</name>
</gene>
<protein>
    <submittedName>
        <fullName evidence="2">Uncharacterized protein</fullName>
    </submittedName>
</protein>
<name>A0A7D8V128_VANHU</name>
<feature type="compositionally biased region" description="Low complexity" evidence="1">
    <location>
        <begin position="322"/>
        <end position="333"/>
    </location>
</feature>
<dbReference type="EMBL" id="QKWK01000007">
    <property type="protein sequence ID" value="TXT08836.1"/>
    <property type="molecule type" value="Genomic_DNA"/>
</dbReference>
<keyword evidence="3" id="KW-1185">Reference proteome</keyword>
<evidence type="ECO:0000313" key="3">
    <source>
        <dbReference type="Proteomes" id="UP000473826"/>
    </source>
</evidence>
<dbReference type="OrthoDB" id="2564338at2759"/>
<feature type="compositionally biased region" description="Low complexity" evidence="1">
    <location>
        <begin position="341"/>
        <end position="358"/>
    </location>
</feature>
<feature type="region of interest" description="Disordered" evidence="1">
    <location>
        <begin position="321"/>
        <end position="369"/>
    </location>
</feature>
<dbReference type="AlphaFoldDB" id="A0A7D8V128"/>
<proteinExistence type="predicted"/>
<sequence length="369" mass="39499">MRASTSLARRLSPLGRIASQPLASALRPRLATAAAATATRAIVTIPHPSLNVEGGQTRFAIKMFDHLPSLTDSLAVLRAVEAQLGPVIKVDVPKDTSTMRATNLIFVTLLKPVVLDKPLSLEIPAPTLSTESTHLGGVALKDVLAALHPAAGDSKATKSNTAQPLRFRIEARTSEGKNRQWRQFGARVTRTPHEVQEDDRIVRALREFDGGFYGGFGGVAEQFKSFVNERDVALVEEAAVVEDPEAALEEEQAAEAVAAAKAARKAAKAAALAETAPAAPRSRSSKTKEQKAQAQAKSREEKMRDKALQAALLELKLEREATAAAAETEASAAPEEKEAEVAAQLEPAAQEQEPPTAQKGAWRWLPGRK</sequence>
<accession>A0A7D8V128</accession>